<sequence>MFMIASGGPETAQRGPKGRLMLLRFRVANHRSIRDTAEISLVSSAFSGSRPADHDWMAVTTRVAGIYGANASGKSTVLEALGFMIDAITHSATTWGSRSRFPHHPFTLDADSRTQTSLYEIDFVLDGVRYTYGFESSATGIHMEWLFSYPTGRKRMLFERSGLSGEDMEFGRSLPGENVRIARLLRPTALYLSTAVNSNHKSLDAVYRWITQHMRYARYTEADRHARIMWARNIMENEIVLSQAIGLLRFADLGITGMVLDEEDLDDDIVSILKDSLEGLMGSESPSRSMPSLEEIIGELKKKIRFTHSGADPTGSFLLSLEEESSGTIAWLALGVPALMALRHGDVMAIDELDASLHPRLAAALVGMFKDRELNPAGAQLIFTSHETSLLGQMPGINLSKDEIWFTEKTAQGATELFSLAEFPVRPTDNFEKRYLQGRYGAVPMVSPEELRTVVLREAQ</sequence>
<dbReference type="Gene3D" id="3.40.50.300">
    <property type="entry name" value="P-loop containing nucleotide triphosphate hydrolases"/>
    <property type="match status" value="1"/>
</dbReference>
<evidence type="ECO:0000313" key="3">
    <source>
        <dbReference type="Proteomes" id="UP000253094"/>
    </source>
</evidence>
<dbReference type="PANTHER" id="PTHR40396">
    <property type="entry name" value="ATPASE-LIKE PROTEIN"/>
    <property type="match status" value="1"/>
</dbReference>
<name>A0A367FJ24_9ACTN</name>
<dbReference type="Pfam" id="PF13304">
    <property type="entry name" value="AAA_21"/>
    <property type="match status" value="1"/>
</dbReference>
<dbReference type="PANTHER" id="PTHR40396:SF1">
    <property type="entry name" value="ATPASE AAA-TYPE CORE DOMAIN-CONTAINING PROTEIN"/>
    <property type="match status" value="1"/>
</dbReference>
<accession>A0A367FJ24</accession>
<comment type="caution">
    <text evidence="2">The sequence shown here is derived from an EMBL/GenBank/DDBJ whole genome shotgun (WGS) entry which is preliminary data.</text>
</comment>
<proteinExistence type="predicted"/>
<dbReference type="GO" id="GO:0016887">
    <property type="term" value="F:ATP hydrolysis activity"/>
    <property type="evidence" value="ECO:0007669"/>
    <property type="project" value="InterPro"/>
</dbReference>
<evidence type="ECO:0000313" key="2">
    <source>
        <dbReference type="EMBL" id="RCG30261.1"/>
    </source>
</evidence>
<dbReference type="OrthoDB" id="9809324at2"/>
<evidence type="ECO:0000259" key="1">
    <source>
        <dbReference type="Pfam" id="PF13304"/>
    </source>
</evidence>
<feature type="domain" description="ATPase AAA-type core" evidence="1">
    <location>
        <begin position="63"/>
        <end position="391"/>
    </location>
</feature>
<dbReference type="SUPFAM" id="SSF52540">
    <property type="entry name" value="P-loop containing nucleoside triphosphate hydrolases"/>
    <property type="match status" value="1"/>
</dbReference>
<dbReference type="InterPro" id="IPR003959">
    <property type="entry name" value="ATPase_AAA_core"/>
</dbReference>
<dbReference type="Proteomes" id="UP000253094">
    <property type="component" value="Unassembled WGS sequence"/>
</dbReference>
<dbReference type="GO" id="GO:0005524">
    <property type="term" value="F:ATP binding"/>
    <property type="evidence" value="ECO:0007669"/>
    <property type="project" value="UniProtKB-KW"/>
</dbReference>
<gene>
    <name evidence="2" type="ORF">DQ384_16085</name>
</gene>
<dbReference type="EMBL" id="QOIL01000008">
    <property type="protein sequence ID" value="RCG30261.1"/>
    <property type="molecule type" value="Genomic_DNA"/>
</dbReference>
<dbReference type="InterPro" id="IPR027417">
    <property type="entry name" value="P-loop_NTPase"/>
</dbReference>
<dbReference type="AlphaFoldDB" id="A0A367FJ24"/>
<organism evidence="2 3">
    <name type="scientific">Sphaerisporangium album</name>
    <dbReference type="NCBI Taxonomy" id="509200"/>
    <lineage>
        <taxon>Bacteria</taxon>
        <taxon>Bacillati</taxon>
        <taxon>Actinomycetota</taxon>
        <taxon>Actinomycetes</taxon>
        <taxon>Streptosporangiales</taxon>
        <taxon>Streptosporangiaceae</taxon>
        <taxon>Sphaerisporangium</taxon>
    </lineage>
</organism>
<keyword evidence="2" id="KW-0067">ATP-binding</keyword>
<protein>
    <submittedName>
        <fullName evidence="2">ATP-binding protein</fullName>
    </submittedName>
</protein>
<keyword evidence="3" id="KW-1185">Reference proteome</keyword>
<reference evidence="2 3" key="1">
    <citation type="submission" date="2018-06" db="EMBL/GenBank/DDBJ databases">
        <title>Sphaerisporangium craniellae sp. nov., isolated from a marine sponge in the South China Sea.</title>
        <authorList>
            <person name="Li L."/>
        </authorList>
    </citation>
    <scope>NUCLEOTIDE SEQUENCE [LARGE SCALE GENOMIC DNA]</scope>
    <source>
        <strain evidence="2 3">CCTCC AA 208026</strain>
    </source>
</reference>
<keyword evidence="2" id="KW-0547">Nucleotide-binding</keyword>